<dbReference type="OrthoDB" id="9809338at2"/>
<dbReference type="SMART" id="SM00342">
    <property type="entry name" value="HTH_ARAC"/>
    <property type="match status" value="1"/>
</dbReference>
<organism evidence="5 6">
    <name type="scientific">Sphingomonas psychrotolerans</name>
    <dbReference type="NCBI Taxonomy" id="1327635"/>
    <lineage>
        <taxon>Bacteria</taxon>
        <taxon>Pseudomonadati</taxon>
        <taxon>Pseudomonadota</taxon>
        <taxon>Alphaproteobacteria</taxon>
        <taxon>Sphingomonadales</taxon>
        <taxon>Sphingomonadaceae</taxon>
        <taxon>Sphingomonas</taxon>
    </lineage>
</organism>
<evidence type="ECO:0000256" key="2">
    <source>
        <dbReference type="ARBA" id="ARBA00023125"/>
    </source>
</evidence>
<keyword evidence="6" id="KW-1185">Reference proteome</keyword>
<dbReference type="GO" id="GO:0003700">
    <property type="term" value="F:DNA-binding transcription factor activity"/>
    <property type="evidence" value="ECO:0007669"/>
    <property type="project" value="InterPro"/>
</dbReference>
<gene>
    <name evidence="5" type="ORF">CVN68_11940</name>
</gene>
<dbReference type="InterPro" id="IPR011051">
    <property type="entry name" value="RmlC_Cupin_sf"/>
</dbReference>
<evidence type="ECO:0000256" key="3">
    <source>
        <dbReference type="ARBA" id="ARBA00023163"/>
    </source>
</evidence>
<keyword evidence="1" id="KW-0805">Transcription regulation</keyword>
<dbReference type="PROSITE" id="PS01124">
    <property type="entry name" value="HTH_ARAC_FAMILY_2"/>
    <property type="match status" value="1"/>
</dbReference>
<dbReference type="Gene3D" id="2.60.120.10">
    <property type="entry name" value="Jelly Rolls"/>
    <property type="match status" value="1"/>
</dbReference>
<evidence type="ECO:0000259" key="4">
    <source>
        <dbReference type="PROSITE" id="PS01124"/>
    </source>
</evidence>
<dbReference type="Gene3D" id="1.10.10.60">
    <property type="entry name" value="Homeodomain-like"/>
    <property type="match status" value="1"/>
</dbReference>
<dbReference type="InterPro" id="IPR050204">
    <property type="entry name" value="AraC_XylS_family_regulators"/>
</dbReference>
<keyword evidence="2" id="KW-0238">DNA-binding</keyword>
<dbReference type="SUPFAM" id="SSF51182">
    <property type="entry name" value="RmlC-like cupins"/>
    <property type="match status" value="1"/>
</dbReference>
<dbReference type="GO" id="GO:0043565">
    <property type="term" value="F:sequence-specific DNA binding"/>
    <property type="evidence" value="ECO:0007669"/>
    <property type="project" value="InterPro"/>
</dbReference>
<keyword evidence="3" id="KW-0804">Transcription</keyword>
<evidence type="ECO:0000313" key="5">
    <source>
        <dbReference type="EMBL" id="ATY34582.1"/>
    </source>
</evidence>
<accession>A0A2K8ML17</accession>
<evidence type="ECO:0000313" key="6">
    <source>
        <dbReference type="Proteomes" id="UP000229081"/>
    </source>
</evidence>
<evidence type="ECO:0000256" key="1">
    <source>
        <dbReference type="ARBA" id="ARBA00023015"/>
    </source>
</evidence>
<feature type="domain" description="HTH araC/xylS-type" evidence="4">
    <location>
        <begin position="112"/>
        <end position="212"/>
    </location>
</feature>
<dbReference type="Pfam" id="PF12833">
    <property type="entry name" value="HTH_18"/>
    <property type="match status" value="1"/>
</dbReference>
<dbReference type="Proteomes" id="UP000229081">
    <property type="component" value="Chromosome"/>
</dbReference>
<dbReference type="EMBL" id="CP024923">
    <property type="protein sequence ID" value="ATY34582.1"/>
    <property type="molecule type" value="Genomic_DNA"/>
</dbReference>
<protein>
    <submittedName>
        <fullName evidence="5">AraC family transcriptional regulator</fullName>
    </submittedName>
</protein>
<name>A0A2K8ML17_9SPHN</name>
<sequence>MGRHAAGERLPRHRHVEGYVALVLAGGYEEAGDDGRLVARPGTVVIHDRWAAHQDRFASGGARVLNLPALPGLAGAGSVADPDAVARVAERDPLAAAALVRESFRPDAARANDWPDLLAAALRDAPAVPIAAWAERMGLDPASVSRGFARAYGVSPKRFRLEARTRRALLALDRWRGSLAAFAAEHGFADQAHFTRSVLAVTGHPPARLKAKSVQSAEVAIR</sequence>
<proteinExistence type="predicted"/>
<dbReference type="PANTHER" id="PTHR46796">
    <property type="entry name" value="HTH-TYPE TRANSCRIPTIONAL ACTIVATOR RHAS-RELATED"/>
    <property type="match status" value="1"/>
</dbReference>
<reference evidence="5 6" key="1">
    <citation type="submission" date="2017-11" db="EMBL/GenBank/DDBJ databases">
        <title>Complete genome sequence of Sphingomonas sp. Strain Cra20, a psychrotolerant potential plant growth promoting rhizobacteria.</title>
        <authorList>
            <person name="Luo Y."/>
        </authorList>
    </citation>
    <scope>NUCLEOTIDE SEQUENCE [LARGE SCALE GENOMIC DNA]</scope>
    <source>
        <strain evidence="5 6">Cra20</strain>
    </source>
</reference>
<dbReference type="AlphaFoldDB" id="A0A2K8ML17"/>
<dbReference type="InterPro" id="IPR014710">
    <property type="entry name" value="RmlC-like_jellyroll"/>
</dbReference>
<dbReference type="InterPro" id="IPR018060">
    <property type="entry name" value="HTH_AraC"/>
</dbReference>
<dbReference type="KEGG" id="sphc:CVN68_11940"/>